<feature type="domain" description="TMC" evidence="8">
    <location>
        <begin position="794"/>
        <end position="826"/>
    </location>
</feature>
<feature type="transmembrane region" description="Helical" evidence="7">
    <location>
        <begin position="803"/>
        <end position="821"/>
    </location>
</feature>
<evidence type="ECO:0000313" key="9">
    <source>
        <dbReference type="Ensembl" id="ENSGAGP00000011637.1"/>
    </source>
</evidence>
<organism evidence="9 10">
    <name type="scientific">Gopherus agassizii</name>
    <name type="common">Agassiz's desert tortoise</name>
    <dbReference type="NCBI Taxonomy" id="38772"/>
    <lineage>
        <taxon>Eukaryota</taxon>
        <taxon>Metazoa</taxon>
        <taxon>Chordata</taxon>
        <taxon>Craniata</taxon>
        <taxon>Vertebrata</taxon>
        <taxon>Euteleostomi</taxon>
        <taxon>Archelosauria</taxon>
        <taxon>Testudinata</taxon>
        <taxon>Testudines</taxon>
        <taxon>Cryptodira</taxon>
        <taxon>Durocryptodira</taxon>
        <taxon>Testudinoidea</taxon>
        <taxon>Testudinidae</taxon>
        <taxon>Gopherus</taxon>
    </lineage>
</organism>
<accession>A0A452HA89</accession>
<keyword evidence="3 7" id="KW-0812">Transmembrane</keyword>
<dbReference type="STRING" id="38772.ENSGAGP00000011637"/>
<evidence type="ECO:0000256" key="7">
    <source>
        <dbReference type="RuleBase" id="RU310713"/>
    </source>
</evidence>
<evidence type="ECO:0000313" key="10">
    <source>
        <dbReference type="Proteomes" id="UP000291020"/>
    </source>
</evidence>
<dbReference type="InterPro" id="IPR004299">
    <property type="entry name" value="MBOAT_fam"/>
</dbReference>
<keyword evidence="5 7" id="KW-1133">Transmembrane helix</keyword>
<feature type="transmembrane region" description="Helical" evidence="7">
    <location>
        <begin position="580"/>
        <end position="602"/>
    </location>
</feature>
<dbReference type="InterPro" id="IPR038900">
    <property type="entry name" value="TMC"/>
</dbReference>
<dbReference type="PANTHER" id="PTHR23302:SF45">
    <property type="entry name" value="TRANSMEMBRANE CHANNEL-LIKE PROTEIN 4"/>
    <property type="match status" value="1"/>
</dbReference>
<dbReference type="InterPro" id="IPR012496">
    <property type="entry name" value="TMC_dom"/>
</dbReference>
<comment type="similarity">
    <text evidence="2 7">Belongs to the TMC family.</text>
</comment>
<feature type="transmembrane region" description="Helical" evidence="7">
    <location>
        <begin position="221"/>
        <end position="240"/>
    </location>
</feature>
<dbReference type="AlphaFoldDB" id="A0A452HA89"/>
<reference evidence="10" key="1">
    <citation type="journal article" date="2017" name="PLoS ONE">
        <title>The Agassiz's desert tortoise genome provides a resource for the conservation of a threatened species.</title>
        <authorList>
            <person name="Tollis M."/>
            <person name="DeNardo D.F."/>
            <person name="Cornelius J.A."/>
            <person name="Dolby G.A."/>
            <person name="Edwards T."/>
            <person name="Henen B.T."/>
            <person name="Karl A.E."/>
            <person name="Murphy R.W."/>
            <person name="Kusumi K."/>
        </authorList>
    </citation>
    <scope>NUCLEOTIDE SEQUENCE [LARGE SCALE GENOMIC DNA]</scope>
</reference>
<dbReference type="GO" id="GO:0005789">
    <property type="term" value="C:endoplasmic reticulum membrane"/>
    <property type="evidence" value="ECO:0007669"/>
    <property type="project" value="UniProtKB-SubCell"/>
</dbReference>
<reference evidence="9" key="3">
    <citation type="submission" date="2025-09" db="UniProtKB">
        <authorList>
            <consortium name="Ensembl"/>
        </authorList>
    </citation>
    <scope>IDENTIFICATION</scope>
</reference>
<reference evidence="9" key="2">
    <citation type="submission" date="2025-08" db="UniProtKB">
        <authorList>
            <consortium name="Ensembl"/>
        </authorList>
    </citation>
    <scope>IDENTIFICATION</scope>
</reference>
<feature type="transmembrane region" description="Helical" evidence="7">
    <location>
        <begin position="6"/>
        <end position="22"/>
    </location>
</feature>
<feature type="transmembrane region" description="Helical" evidence="7">
    <location>
        <begin position="547"/>
        <end position="568"/>
    </location>
</feature>
<name>A0A452HA89_9SAUR</name>
<feature type="transmembrane region" description="Helical" evidence="7">
    <location>
        <begin position="753"/>
        <end position="771"/>
    </location>
</feature>
<proteinExistence type="inferred from homology"/>
<dbReference type="Ensembl" id="ENSGAGT00000013332.1">
    <property type="protein sequence ID" value="ENSGAGP00000011637.1"/>
    <property type="gene ID" value="ENSGAGG00000008986.1"/>
</dbReference>
<evidence type="ECO:0000256" key="4">
    <source>
        <dbReference type="ARBA" id="ARBA00022824"/>
    </source>
</evidence>
<protein>
    <recommendedName>
        <fullName evidence="7">Transmembrane channel-like protein</fullName>
    </recommendedName>
</protein>
<feature type="transmembrane region" description="Helical" evidence="7">
    <location>
        <begin position="196"/>
        <end position="215"/>
    </location>
</feature>
<feature type="transmembrane region" description="Helical" evidence="7">
    <location>
        <begin position="707"/>
        <end position="733"/>
    </location>
</feature>
<keyword evidence="6 7" id="KW-0472">Membrane</keyword>
<feature type="transmembrane region" description="Helical" evidence="7">
    <location>
        <begin position="76"/>
        <end position="94"/>
    </location>
</feature>
<dbReference type="PANTHER" id="PTHR23302">
    <property type="entry name" value="TRANSMEMBRANE CHANNEL-RELATED"/>
    <property type="match status" value="1"/>
</dbReference>
<comment type="subcellular location">
    <subcellularLocation>
        <location evidence="1">Endoplasmic reticulum membrane</location>
        <topology evidence="1">Multi-pass membrane protein</topology>
    </subcellularLocation>
    <subcellularLocation>
        <location evidence="7">Membrane</location>
        <topology evidence="7">Multi-pass membrane protein</topology>
    </subcellularLocation>
</comment>
<dbReference type="Proteomes" id="UP000291020">
    <property type="component" value="Unassembled WGS sequence"/>
</dbReference>
<keyword evidence="10" id="KW-1185">Reference proteome</keyword>
<evidence type="ECO:0000256" key="2">
    <source>
        <dbReference type="ARBA" id="ARBA00006510"/>
    </source>
</evidence>
<feature type="transmembrane region" description="Helical" evidence="7">
    <location>
        <begin position="34"/>
        <end position="64"/>
    </location>
</feature>
<evidence type="ECO:0000256" key="6">
    <source>
        <dbReference type="ARBA" id="ARBA00023136"/>
    </source>
</evidence>
<dbReference type="GO" id="GO:0008381">
    <property type="term" value="F:mechanosensitive monoatomic ion channel activity"/>
    <property type="evidence" value="ECO:0007669"/>
    <property type="project" value="TreeGrafter"/>
</dbReference>
<feature type="transmembrane region" description="Helical" evidence="7">
    <location>
        <begin position="485"/>
        <end position="506"/>
    </location>
</feature>
<dbReference type="Pfam" id="PF07810">
    <property type="entry name" value="TMC"/>
    <property type="match status" value="1"/>
</dbReference>
<evidence type="ECO:0000256" key="3">
    <source>
        <dbReference type="ARBA" id="ARBA00022692"/>
    </source>
</evidence>
<evidence type="ECO:0000256" key="5">
    <source>
        <dbReference type="ARBA" id="ARBA00022989"/>
    </source>
</evidence>
<dbReference type="GO" id="GO:0005886">
    <property type="term" value="C:plasma membrane"/>
    <property type="evidence" value="ECO:0007669"/>
    <property type="project" value="InterPro"/>
</dbReference>
<feature type="transmembrane region" description="Helical" evidence="7">
    <location>
        <begin position="663"/>
        <end position="687"/>
    </location>
</feature>
<sequence length="826" mass="92981">MTPEEWTYLAVLLFSIPIGFVFKRGGHQVKQFGGAAVGLFLTLVTCNIHTLHSLVTILGTWVILSLSPRSCHYLTLSWTFSYLLFFRTVTFFGLPAPTPFTNAVQLLLTLKMVSLANEVQEISRAKKQDVTSSAKGPAIGLIPSVPGLGSILCYSYCYVGLMTGPFYRYRTHLDWLQQPDSQAIPSWRPLVARARLVPVYGLLFLGAAQLFPLEYVRSEAFAARALPFRLFYMVPVFFVFRMRFYVAWLCAECACIAATFGAYPTAAHARPGGGPTVHCPSAEEGAPGAAPPEYDYETIKNIDPYGTDFCVRVQDGMRYWNMSVQWWLAQYIYKSAPFRSYVMRSGWTMLISAYWHGLHPGYYLSFLTIPLCLAAEGAMEAGLQGRRGAAPEPDRSWGAWVHWFLKMRAYDYMCMGFVLLELGATLRLWEQQAAWKRSRWERWQVGTRRLRGQVGDALLYAQVWRGSLHHIEGHFGTGIQSYFNFLRFLVLLNLGGALLTVGFVVAPNAAFEGLRLNQTQKGPNSTVISSCLQYDPTKRGLISYFTYLMDLLSGTGFMELTHLFYGYYQNSAVHFVGFSYNIPLAYLLSVLGYFSICLLWIVRRAVHLLKRSLVSENGALSTYSNKVFAGWDFCLGPGTAVPMKHNSLRYELRMDLGQRLGLYGLRGAVNLLGLVLLGAAFYCVYLATEYSQRGQENSGLGQQGLVVGLLVAYLPSIVITAANQLVPLAFGVLVRLERYPLSLEIRLTLIRTVFLRLSSLLVLLFSLWSQITCNGDPDAESCRTCRYDHKQHPCWETSVGQEMYRLLVFDLLVVLLVLLLVEFPRK</sequence>
<evidence type="ECO:0000259" key="8">
    <source>
        <dbReference type="Pfam" id="PF07810"/>
    </source>
</evidence>
<keyword evidence="4" id="KW-0256">Endoplasmic reticulum</keyword>
<dbReference type="Pfam" id="PF03062">
    <property type="entry name" value="MBOAT"/>
    <property type="match status" value="1"/>
</dbReference>
<evidence type="ECO:0000256" key="1">
    <source>
        <dbReference type="ARBA" id="ARBA00004477"/>
    </source>
</evidence>